<gene>
    <name evidence="2" type="ORF">OCTVUL_1B014034</name>
</gene>
<dbReference type="Gene3D" id="3.30.780.10">
    <property type="entry name" value="SUI1-like domain"/>
    <property type="match status" value="1"/>
</dbReference>
<feature type="domain" description="SUI1" evidence="1">
    <location>
        <begin position="3"/>
        <end position="57"/>
    </location>
</feature>
<dbReference type="SUPFAM" id="SSF55159">
    <property type="entry name" value="eIF1-like"/>
    <property type="match status" value="1"/>
</dbReference>
<keyword evidence="3" id="KW-1185">Reference proteome</keyword>
<dbReference type="InterPro" id="IPR036877">
    <property type="entry name" value="SUI1_dom_sf"/>
</dbReference>
<organism evidence="2 3">
    <name type="scientific">Octopus vulgaris</name>
    <name type="common">Common octopus</name>
    <dbReference type="NCBI Taxonomy" id="6645"/>
    <lineage>
        <taxon>Eukaryota</taxon>
        <taxon>Metazoa</taxon>
        <taxon>Spiralia</taxon>
        <taxon>Lophotrochozoa</taxon>
        <taxon>Mollusca</taxon>
        <taxon>Cephalopoda</taxon>
        <taxon>Coleoidea</taxon>
        <taxon>Octopodiformes</taxon>
        <taxon>Octopoda</taxon>
        <taxon>Incirrata</taxon>
        <taxon>Octopodidae</taxon>
        <taxon>Octopus</taxon>
    </lineage>
</organism>
<dbReference type="InterPro" id="IPR001950">
    <property type="entry name" value="SUI1"/>
</dbReference>
<dbReference type="GO" id="GO:0003743">
    <property type="term" value="F:translation initiation factor activity"/>
    <property type="evidence" value="ECO:0007669"/>
    <property type="project" value="InterPro"/>
</dbReference>
<dbReference type="GO" id="GO:0002188">
    <property type="term" value="P:translation reinitiation"/>
    <property type="evidence" value="ECO:0007669"/>
    <property type="project" value="TreeGrafter"/>
</dbReference>
<dbReference type="PANTHER" id="PTHR12789">
    <property type="entry name" value="DENSITY-REGULATED PROTEIN HOMOLOG"/>
    <property type="match status" value="1"/>
</dbReference>
<dbReference type="PANTHER" id="PTHR12789:SF0">
    <property type="entry name" value="DENSITY-REGULATED PROTEIN"/>
    <property type="match status" value="1"/>
</dbReference>
<dbReference type="GO" id="GO:0001731">
    <property type="term" value="P:formation of translation preinitiation complex"/>
    <property type="evidence" value="ECO:0007669"/>
    <property type="project" value="TreeGrafter"/>
</dbReference>
<protein>
    <submittedName>
        <fullName evidence="2">Density-regulated protein homolog</fullName>
    </submittedName>
</protein>
<dbReference type="InterPro" id="IPR050318">
    <property type="entry name" value="DENR/SUI1_TIF"/>
</dbReference>
<sequence length="72" mass="7994">MQRVAIAVEVAAYDIDLIEASKFFGTKFSFASSVTADEIVIQGDVKSELFDIIVEKWPQIGEDIIDDLGEQK</sequence>
<reference evidence="2" key="1">
    <citation type="submission" date="2023-08" db="EMBL/GenBank/DDBJ databases">
        <authorList>
            <person name="Alioto T."/>
            <person name="Alioto T."/>
            <person name="Gomez Garrido J."/>
        </authorList>
    </citation>
    <scope>NUCLEOTIDE SEQUENCE</scope>
</reference>
<dbReference type="Pfam" id="PF01253">
    <property type="entry name" value="SUI1"/>
    <property type="match status" value="1"/>
</dbReference>
<proteinExistence type="predicted"/>
<dbReference type="GO" id="GO:0003729">
    <property type="term" value="F:mRNA binding"/>
    <property type="evidence" value="ECO:0007669"/>
    <property type="project" value="TreeGrafter"/>
</dbReference>
<name>A0AA36BTH6_OCTVU</name>
<dbReference type="EMBL" id="OX597836">
    <property type="protein sequence ID" value="CAI9739376.1"/>
    <property type="molecule type" value="Genomic_DNA"/>
</dbReference>
<accession>A0AA36BTH6</accession>
<dbReference type="PROSITE" id="PS50296">
    <property type="entry name" value="SUI1"/>
    <property type="match status" value="1"/>
</dbReference>
<dbReference type="Proteomes" id="UP001162480">
    <property type="component" value="Chromosome 23"/>
</dbReference>
<evidence type="ECO:0000259" key="1">
    <source>
        <dbReference type="PROSITE" id="PS50296"/>
    </source>
</evidence>
<dbReference type="AlphaFoldDB" id="A0AA36BTH6"/>
<evidence type="ECO:0000313" key="3">
    <source>
        <dbReference type="Proteomes" id="UP001162480"/>
    </source>
</evidence>
<evidence type="ECO:0000313" key="2">
    <source>
        <dbReference type="EMBL" id="CAI9739376.1"/>
    </source>
</evidence>